<reference evidence="1" key="1">
    <citation type="journal article" date="2019" name="Emerg. Microbes Infect.">
        <title>Comprehensive subspecies identification of 175 nontuberculous mycobacteria species based on 7547 genomic profiles.</title>
        <authorList>
            <person name="Matsumoto Y."/>
            <person name="Kinjo T."/>
            <person name="Motooka D."/>
            <person name="Nabeya D."/>
            <person name="Jung N."/>
            <person name="Uechi K."/>
            <person name="Horii T."/>
            <person name="Iida T."/>
            <person name="Fujita J."/>
            <person name="Nakamura S."/>
        </authorList>
    </citation>
    <scope>NUCLEOTIDE SEQUENCE [LARGE SCALE GENOMIC DNA]</scope>
    <source>
        <strain evidence="1">JCM 13671</strain>
    </source>
</reference>
<accession>A0A7I7Y4M5</accession>
<sequence>MLSASHPGSSGLQLDKVKEHFAARCRSIHLIPFDPHLAEGGEVDIELRKPATHSAYVDLAAGCSGRPTPWCW</sequence>
<protein>
    <submittedName>
        <fullName evidence="1">Uncharacterized protein</fullName>
    </submittedName>
</protein>
<organism evidence="1 2">
    <name type="scientific">Mycolicibacterium confluentis</name>
    <dbReference type="NCBI Taxonomy" id="28047"/>
    <lineage>
        <taxon>Bacteria</taxon>
        <taxon>Bacillati</taxon>
        <taxon>Actinomycetota</taxon>
        <taxon>Actinomycetes</taxon>
        <taxon>Mycobacteriales</taxon>
        <taxon>Mycobacteriaceae</taxon>
        <taxon>Mycolicibacterium</taxon>
    </lineage>
</organism>
<evidence type="ECO:0000313" key="2">
    <source>
        <dbReference type="Proteomes" id="UP000466931"/>
    </source>
</evidence>
<dbReference type="Proteomes" id="UP000466931">
    <property type="component" value="Chromosome"/>
</dbReference>
<evidence type="ECO:0000313" key="1">
    <source>
        <dbReference type="EMBL" id="BBZ36579.1"/>
    </source>
</evidence>
<dbReference type="AlphaFoldDB" id="A0A7I7Y4M5"/>
<dbReference type="OrthoDB" id="3204399at2"/>
<reference evidence="1" key="2">
    <citation type="submission" date="2020-02" db="EMBL/GenBank/DDBJ databases">
        <authorList>
            <person name="Matsumoto Y."/>
            <person name="Motooka D."/>
            <person name="Nakamura S."/>
        </authorList>
    </citation>
    <scope>NUCLEOTIDE SEQUENCE</scope>
    <source>
        <strain evidence="1">JCM 13671</strain>
    </source>
</reference>
<dbReference type="EMBL" id="AP022612">
    <property type="protein sequence ID" value="BBZ36579.1"/>
    <property type="molecule type" value="Genomic_DNA"/>
</dbReference>
<proteinExistence type="predicted"/>
<name>A0A7I7Y4M5_9MYCO</name>
<keyword evidence="2" id="KW-1185">Reference proteome</keyword>
<gene>
    <name evidence="1" type="ORF">MCNF_51840</name>
</gene>